<keyword evidence="3" id="KW-1003">Cell membrane</keyword>
<evidence type="ECO:0000256" key="6">
    <source>
        <dbReference type="ARBA" id="ARBA00022725"/>
    </source>
</evidence>
<evidence type="ECO:0000256" key="5">
    <source>
        <dbReference type="ARBA" id="ARBA00022692"/>
    </source>
</evidence>
<evidence type="ECO:0000256" key="8">
    <source>
        <dbReference type="ARBA" id="ARBA00023136"/>
    </source>
</evidence>
<comment type="similarity">
    <text evidence="2">Belongs to the CD36 family.</text>
</comment>
<keyword evidence="6" id="KW-0552">Olfaction</keyword>
<evidence type="ECO:0000256" key="1">
    <source>
        <dbReference type="ARBA" id="ARBA00004651"/>
    </source>
</evidence>
<evidence type="ECO:0000256" key="9">
    <source>
        <dbReference type="ARBA" id="ARBA00023157"/>
    </source>
</evidence>
<dbReference type="PRINTS" id="PR01609">
    <property type="entry name" value="CD36FAMILY"/>
</dbReference>
<comment type="subcellular location">
    <subcellularLocation>
        <location evidence="1">Cell membrane</location>
        <topology evidence="1">Multi-pass membrane protein</topology>
    </subcellularLocation>
</comment>
<organism evidence="13 14">
    <name type="scientific">Exocentrus adspersus</name>
    <dbReference type="NCBI Taxonomy" id="1586481"/>
    <lineage>
        <taxon>Eukaryota</taxon>
        <taxon>Metazoa</taxon>
        <taxon>Ecdysozoa</taxon>
        <taxon>Arthropoda</taxon>
        <taxon>Hexapoda</taxon>
        <taxon>Insecta</taxon>
        <taxon>Pterygota</taxon>
        <taxon>Neoptera</taxon>
        <taxon>Endopterygota</taxon>
        <taxon>Coleoptera</taxon>
        <taxon>Polyphaga</taxon>
        <taxon>Cucujiformia</taxon>
        <taxon>Chrysomeloidea</taxon>
        <taxon>Cerambycidae</taxon>
        <taxon>Lamiinae</taxon>
        <taxon>Acanthocinini</taxon>
        <taxon>Exocentrus</taxon>
    </lineage>
</organism>
<accession>A0AAV8VNS4</accession>
<keyword evidence="14" id="KW-1185">Reference proteome</keyword>
<evidence type="ECO:0000313" key="13">
    <source>
        <dbReference type="EMBL" id="KAJ8915889.1"/>
    </source>
</evidence>
<dbReference type="GO" id="GO:0005044">
    <property type="term" value="F:scavenger receptor activity"/>
    <property type="evidence" value="ECO:0007669"/>
    <property type="project" value="TreeGrafter"/>
</dbReference>
<sequence>MFGSRDIWELQGRGLISCHVSGQENLKNATPGKRIKALRGLNSYKDIGRIVEFDGEEKISAWPTDECNTIKGTDGTIFPPLLDKEAGLVSFAPDLCRSLIAVYEHDTKYDGIPVRHYSATLGDMSRNEDEKCYCPTPETCLKKGIMDLYKCVGVPMYVTLPHFYEADESYSKGVRGMRPDRSKHEIIILFEGLTGSPVYARKRLQFNMPLKTNPKVDLFNNFSETVLPMFWVEEGVSLNITYTKQLKDLFKIKKIVKISTWLILVGSLAGMAAAAYFFIRDSGKADITPVRKIQPASGKTISTINGNSIGGHLNHAMSKSDMD</sequence>
<proteinExistence type="inferred from homology"/>
<evidence type="ECO:0000256" key="11">
    <source>
        <dbReference type="ARBA" id="ARBA00023180"/>
    </source>
</evidence>
<dbReference type="Proteomes" id="UP001159042">
    <property type="component" value="Unassembled WGS sequence"/>
</dbReference>
<keyword evidence="11" id="KW-0325">Glycoprotein</keyword>
<keyword evidence="7 12" id="KW-1133">Transmembrane helix</keyword>
<keyword evidence="8 12" id="KW-0472">Membrane</keyword>
<evidence type="ECO:0000256" key="7">
    <source>
        <dbReference type="ARBA" id="ARBA00022989"/>
    </source>
</evidence>
<dbReference type="InterPro" id="IPR002159">
    <property type="entry name" value="CD36_fam"/>
</dbReference>
<dbReference type="PANTHER" id="PTHR11923">
    <property type="entry name" value="SCAVENGER RECEPTOR CLASS B TYPE-1 SR-B1"/>
    <property type="match status" value="1"/>
</dbReference>
<keyword evidence="9" id="KW-1015">Disulfide bond</keyword>
<comment type="caution">
    <text evidence="13">The sequence shown here is derived from an EMBL/GenBank/DDBJ whole genome shotgun (WGS) entry which is preliminary data.</text>
</comment>
<evidence type="ECO:0000256" key="12">
    <source>
        <dbReference type="SAM" id="Phobius"/>
    </source>
</evidence>
<evidence type="ECO:0000256" key="4">
    <source>
        <dbReference type="ARBA" id="ARBA00022606"/>
    </source>
</evidence>
<protein>
    <recommendedName>
        <fullName evidence="15">Sensory neuron membrane protein 1</fullName>
    </recommendedName>
</protein>
<name>A0AAV8VNS4_9CUCU</name>
<evidence type="ECO:0000256" key="2">
    <source>
        <dbReference type="ARBA" id="ARBA00010532"/>
    </source>
</evidence>
<dbReference type="PANTHER" id="PTHR11923:SF69">
    <property type="entry name" value="SENSORY NEURON MEMBRANE PROTEIN 1"/>
    <property type="match status" value="1"/>
</dbReference>
<keyword evidence="5 12" id="KW-0812">Transmembrane</keyword>
<dbReference type="GO" id="GO:0007608">
    <property type="term" value="P:sensory perception of smell"/>
    <property type="evidence" value="ECO:0007669"/>
    <property type="project" value="UniProtKB-KW"/>
</dbReference>
<dbReference type="GO" id="GO:0005886">
    <property type="term" value="C:plasma membrane"/>
    <property type="evidence" value="ECO:0007669"/>
    <property type="project" value="UniProtKB-SubCell"/>
</dbReference>
<dbReference type="Pfam" id="PF01130">
    <property type="entry name" value="CD36"/>
    <property type="match status" value="1"/>
</dbReference>
<dbReference type="GO" id="GO:0005737">
    <property type="term" value="C:cytoplasm"/>
    <property type="evidence" value="ECO:0007669"/>
    <property type="project" value="TreeGrafter"/>
</dbReference>
<dbReference type="EMBL" id="JANEYG010000048">
    <property type="protein sequence ID" value="KAJ8915889.1"/>
    <property type="molecule type" value="Genomic_DNA"/>
</dbReference>
<evidence type="ECO:0000256" key="10">
    <source>
        <dbReference type="ARBA" id="ARBA00023170"/>
    </source>
</evidence>
<gene>
    <name evidence="13" type="ORF">NQ315_015502</name>
</gene>
<dbReference type="AlphaFoldDB" id="A0AAV8VNS4"/>
<evidence type="ECO:0000313" key="14">
    <source>
        <dbReference type="Proteomes" id="UP001159042"/>
    </source>
</evidence>
<keyword evidence="10" id="KW-0675">Receptor</keyword>
<keyword evidence="4" id="KW-0716">Sensory transduction</keyword>
<feature type="transmembrane region" description="Helical" evidence="12">
    <location>
        <begin position="258"/>
        <end position="279"/>
    </location>
</feature>
<evidence type="ECO:0000256" key="3">
    <source>
        <dbReference type="ARBA" id="ARBA00022475"/>
    </source>
</evidence>
<evidence type="ECO:0008006" key="15">
    <source>
        <dbReference type="Google" id="ProtNLM"/>
    </source>
</evidence>
<reference evidence="13 14" key="1">
    <citation type="journal article" date="2023" name="Insect Mol. Biol.">
        <title>Genome sequencing provides insights into the evolution of gene families encoding plant cell wall-degrading enzymes in longhorned beetles.</title>
        <authorList>
            <person name="Shin N.R."/>
            <person name="Okamura Y."/>
            <person name="Kirsch R."/>
            <person name="Pauchet Y."/>
        </authorList>
    </citation>
    <scope>NUCLEOTIDE SEQUENCE [LARGE SCALE GENOMIC DNA]</scope>
    <source>
        <strain evidence="13">EAD_L_NR</strain>
    </source>
</reference>